<dbReference type="AlphaFoldDB" id="A0A1B8Q3F7"/>
<dbReference type="OrthoDB" id="6656383at2"/>
<evidence type="ECO:0000313" key="2">
    <source>
        <dbReference type="Proteomes" id="UP000092607"/>
    </source>
</evidence>
<comment type="caution">
    <text evidence="1">The sequence shown here is derived from an EMBL/GenBank/DDBJ whole genome shotgun (WGS) entry which is preliminary data.</text>
</comment>
<accession>A0A1B8Q3F7</accession>
<reference evidence="1 2" key="1">
    <citation type="submission" date="2016-06" db="EMBL/GenBank/DDBJ databases">
        <title>Draft genome of Moraxella lacunata CCUG 57757A.</title>
        <authorList>
            <person name="Salva-Serra F."/>
            <person name="Engstrom-Jakobsson H."/>
            <person name="Thorell K."/>
            <person name="Gonzales-Siles L."/>
            <person name="Karlsson R."/>
            <person name="Boulund F."/>
            <person name="Engstrand L."/>
            <person name="Kristiansson E."/>
            <person name="Moore E."/>
        </authorList>
    </citation>
    <scope>NUCLEOTIDE SEQUENCE [LARGE SCALE GENOMIC DNA]</scope>
    <source>
        <strain evidence="1 2">CCUG 57757A</strain>
    </source>
</reference>
<sequence length="261" mass="29679">MNNTYDSRTQADFSDEPAGFEQTGFAFENENLFDNITTSIQNALTNIKHSYTHTAGDLVDEIYVTGSQEQINDALNQFVVQNVGMVLDLHLELFDGFLRLYCTADVLDMHLSVACNFKLTEARLDRHVQRFAFEQISNTDIITLHSKSWWKTPAIKFAVPAYRTLLRKDPLPFLLSLSPKLKGKPFIEYKGNVIYLEIGRWLPDDIKGYLKKAQVNHAIVKKEQLVLKVQPNFGDILSLGDPNSPIITEKDNPNQADDKEV</sequence>
<name>A0A1B8Q3F7_MORLA</name>
<dbReference type="EMBL" id="LZMS01000048">
    <property type="protein sequence ID" value="OBX63689.1"/>
    <property type="molecule type" value="Genomic_DNA"/>
</dbReference>
<evidence type="ECO:0000313" key="1">
    <source>
        <dbReference type="EMBL" id="OBX63689.1"/>
    </source>
</evidence>
<proteinExistence type="predicted"/>
<protein>
    <submittedName>
        <fullName evidence="1">Uncharacterized protein</fullName>
    </submittedName>
</protein>
<dbReference type="RefSeq" id="WP_065256909.1">
    <property type="nucleotide sequence ID" value="NZ_JARDJM010000002.1"/>
</dbReference>
<gene>
    <name evidence="1" type="ORF">A9309_05620</name>
</gene>
<dbReference type="Proteomes" id="UP000092607">
    <property type="component" value="Unassembled WGS sequence"/>
</dbReference>
<organism evidence="1 2">
    <name type="scientific">Moraxella lacunata</name>
    <dbReference type="NCBI Taxonomy" id="477"/>
    <lineage>
        <taxon>Bacteria</taxon>
        <taxon>Pseudomonadati</taxon>
        <taxon>Pseudomonadota</taxon>
        <taxon>Gammaproteobacteria</taxon>
        <taxon>Moraxellales</taxon>
        <taxon>Moraxellaceae</taxon>
        <taxon>Moraxella</taxon>
    </lineage>
</organism>